<feature type="non-terminal residue" evidence="2">
    <location>
        <position position="1"/>
    </location>
</feature>
<name>A0ABV0SCM5_9TELE</name>
<reference evidence="2 3" key="1">
    <citation type="submission" date="2021-06" db="EMBL/GenBank/DDBJ databases">
        <authorList>
            <person name="Palmer J.M."/>
        </authorList>
    </citation>
    <scope>NUCLEOTIDE SEQUENCE [LARGE SCALE GENOMIC DNA]</scope>
    <source>
        <strain evidence="2 3">XC_2019</strain>
        <tissue evidence="2">Muscle</tissue>
    </source>
</reference>
<protein>
    <submittedName>
        <fullName evidence="2">Uncharacterized protein</fullName>
    </submittedName>
</protein>
<keyword evidence="3" id="KW-1185">Reference proteome</keyword>
<dbReference type="EMBL" id="JAHRIN010076722">
    <property type="protein sequence ID" value="MEQ2218299.1"/>
    <property type="molecule type" value="Genomic_DNA"/>
</dbReference>
<feature type="region of interest" description="Disordered" evidence="1">
    <location>
        <begin position="1"/>
        <end position="24"/>
    </location>
</feature>
<evidence type="ECO:0000256" key="1">
    <source>
        <dbReference type="SAM" id="MobiDB-lite"/>
    </source>
</evidence>
<evidence type="ECO:0000313" key="2">
    <source>
        <dbReference type="EMBL" id="MEQ2218299.1"/>
    </source>
</evidence>
<comment type="caution">
    <text evidence="2">The sequence shown here is derived from an EMBL/GenBank/DDBJ whole genome shotgun (WGS) entry which is preliminary data.</text>
</comment>
<sequence length="92" mass="9635">PYRSLLQKGARDVTGGSSGSLIGAEKNGEKIVSGLICGVLSSEKPEPLRGPEKGSGDTPGCRPSFFLFLSLLPEEHSSCEQHGCELTCLLAC</sequence>
<accession>A0ABV0SCM5</accession>
<gene>
    <name evidence="2" type="ORF">XENOCAPTIV_001103</name>
</gene>
<proteinExistence type="predicted"/>
<evidence type="ECO:0000313" key="3">
    <source>
        <dbReference type="Proteomes" id="UP001434883"/>
    </source>
</evidence>
<organism evidence="2 3">
    <name type="scientific">Xenoophorus captivus</name>
    <dbReference type="NCBI Taxonomy" id="1517983"/>
    <lineage>
        <taxon>Eukaryota</taxon>
        <taxon>Metazoa</taxon>
        <taxon>Chordata</taxon>
        <taxon>Craniata</taxon>
        <taxon>Vertebrata</taxon>
        <taxon>Euteleostomi</taxon>
        <taxon>Actinopterygii</taxon>
        <taxon>Neopterygii</taxon>
        <taxon>Teleostei</taxon>
        <taxon>Neoteleostei</taxon>
        <taxon>Acanthomorphata</taxon>
        <taxon>Ovalentaria</taxon>
        <taxon>Atherinomorphae</taxon>
        <taxon>Cyprinodontiformes</taxon>
        <taxon>Goodeidae</taxon>
        <taxon>Xenoophorus</taxon>
    </lineage>
</organism>
<dbReference type="Proteomes" id="UP001434883">
    <property type="component" value="Unassembled WGS sequence"/>
</dbReference>